<dbReference type="AlphaFoldDB" id="A0A0G1PAP2"/>
<proteinExistence type="predicted"/>
<sequence>MQIFLQQLSYGGKVDGGARDDDRSVVSLLARVYEKARNALEYRADHLVRRAAIERILKRLMVYEKDPAGLARLLLTELKWARYVSVAELEQVDEARLAQTWERYINVSDFTVPREWLVGVASAQIEEMFNLNRDFGKFTYFAFQVIKQKVKVEDANLDLLIFVAVDKTYSQSDDQQLAYHVLQLAGGNINETWRLVNLANSHPLLNRLQKFVSNQMGSLLLLRDIYFANPGEFRLLLTDSEGFKQAAGRVLDKQLKLMGERVSTAAVRSVIYVFLTKMVVAVAVEMPVEVWLFGSVAKWPLVANLLFPPVLMWAVTRQISLPKGKEKEEIVSKAWEMMSNFASLAKDEDALYEKPIQASSMWYAIFSGLYAVVFVATFGLIFYGLTKARFNFAAQIVFVFFLSVIAFFAHRIRQTAGIYRVKHQDKQRSSLWDMVWLPILTAGGILSQGLSKLNFLAFAFDFILEAPFKVILGFLDSWVQFLGAKKEEVVG</sequence>
<feature type="non-terminal residue" evidence="2">
    <location>
        <position position="491"/>
    </location>
</feature>
<dbReference type="Proteomes" id="UP000034264">
    <property type="component" value="Unassembled WGS sequence"/>
</dbReference>
<dbReference type="EMBL" id="LCKS01000014">
    <property type="protein sequence ID" value="KKU02463.1"/>
    <property type="molecule type" value="Genomic_DNA"/>
</dbReference>
<gene>
    <name evidence="2" type="ORF">UX05_C0014G0001</name>
</gene>
<evidence type="ECO:0000313" key="3">
    <source>
        <dbReference type="Proteomes" id="UP000034264"/>
    </source>
</evidence>
<comment type="caution">
    <text evidence="2">The sequence shown here is derived from an EMBL/GenBank/DDBJ whole genome shotgun (WGS) entry which is preliminary data.</text>
</comment>
<name>A0A0G1PAP2_9BACT</name>
<evidence type="ECO:0000256" key="1">
    <source>
        <dbReference type="SAM" id="Phobius"/>
    </source>
</evidence>
<keyword evidence="1" id="KW-1133">Transmembrane helix</keyword>
<feature type="transmembrane region" description="Helical" evidence="1">
    <location>
        <begin position="361"/>
        <end position="386"/>
    </location>
</feature>
<keyword evidence="1" id="KW-0472">Membrane</keyword>
<protein>
    <submittedName>
        <fullName evidence="2">Uncharacterized protein</fullName>
    </submittedName>
</protein>
<feature type="transmembrane region" description="Helical" evidence="1">
    <location>
        <begin position="392"/>
        <end position="410"/>
    </location>
</feature>
<evidence type="ECO:0000313" key="2">
    <source>
        <dbReference type="EMBL" id="KKU02463.1"/>
    </source>
</evidence>
<organism evidence="2 3">
    <name type="scientific">Candidatus Amesbacteria bacterium GW2011_GWC2_45_19</name>
    <dbReference type="NCBI Taxonomy" id="1618366"/>
    <lineage>
        <taxon>Bacteria</taxon>
        <taxon>Candidatus Amesiibacteriota</taxon>
    </lineage>
</organism>
<keyword evidence="1" id="KW-0812">Transmembrane</keyword>
<accession>A0A0G1PAP2</accession>
<reference evidence="2 3" key="1">
    <citation type="journal article" date="2015" name="Nature">
        <title>rRNA introns, odd ribosomes, and small enigmatic genomes across a large radiation of phyla.</title>
        <authorList>
            <person name="Brown C.T."/>
            <person name="Hug L.A."/>
            <person name="Thomas B.C."/>
            <person name="Sharon I."/>
            <person name="Castelle C.J."/>
            <person name="Singh A."/>
            <person name="Wilkins M.J."/>
            <person name="Williams K.H."/>
            <person name="Banfield J.F."/>
        </authorList>
    </citation>
    <scope>NUCLEOTIDE SEQUENCE [LARGE SCALE GENOMIC DNA]</scope>
</reference>